<dbReference type="PANTHER" id="PTHR23513">
    <property type="entry name" value="INTEGRAL MEMBRANE EFFLUX PROTEIN-RELATED"/>
    <property type="match status" value="1"/>
</dbReference>
<comment type="caution">
    <text evidence="8">The sequence shown here is derived from an EMBL/GenBank/DDBJ whole genome shotgun (WGS) entry which is preliminary data.</text>
</comment>
<dbReference type="PANTHER" id="PTHR23513:SF6">
    <property type="entry name" value="MAJOR FACILITATOR SUPERFAMILY ASSOCIATED DOMAIN-CONTAINING PROTEIN"/>
    <property type="match status" value="1"/>
</dbReference>
<feature type="transmembrane region" description="Helical" evidence="6">
    <location>
        <begin position="309"/>
        <end position="326"/>
    </location>
</feature>
<protein>
    <submittedName>
        <fullName evidence="8">MFS transporter</fullName>
    </submittedName>
</protein>
<feature type="transmembrane region" description="Helical" evidence="6">
    <location>
        <begin position="12"/>
        <end position="35"/>
    </location>
</feature>
<dbReference type="CDD" id="cd06173">
    <property type="entry name" value="MFS_MefA_like"/>
    <property type="match status" value="1"/>
</dbReference>
<evidence type="ECO:0000256" key="1">
    <source>
        <dbReference type="ARBA" id="ARBA00004651"/>
    </source>
</evidence>
<gene>
    <name evidence="8" type="ORF">ACFQZM_26240</name>
</gene>
<dbReference type="Proteomes" id="UP001597063">
    <property type="component" value="Unassembled WGS sequence"/>
</dbReference>
<dbReference type="InterPro" id="IPR036259">
    <property type="entry name" value="MFS_trans_sf"/>
</dbReference>
<accession>A0ABW2XU02</accession>
<dbReference type="InterPro" id="IPR020846">
    <property type="entry name" value="MFS_dom"/>
</dbReference>
<evidence type="ECO:0000256" key="2">
    <source>
        <dbReference type="ARBA" id="ARBA00022475"/>
    </source>
</evidence>
<dbReference type="SUPFAM" id="SSF103473">
    <property type="entry name" value="MFS general substrate transporter"/>
    <property type="match status" value="2"/>
</dbReference>
<name>A0ABW2XU02_9ACTN</name>
<feature type="transmembrane region" description="Helical" evidence="6">
    <location>
        <begin position="284"/>
        <end position="303"/>
    </location>
</feature>
<keyword evidence="9" id="KW-1185">Reference proteome</keyword>
<feature type="transmembrane region" description="Helical" evidence="6">
    <location>
        <begin position="73"/>
        <end position="92"/>
    </location>
</feature>
<evidence type="ECO:0000256" key="3">
    <source>
        <dbReference type="ARBA" id="ARBA00022692"/>
    </source>
</evidence>
<organism evidence="8 9">
    <name type="scientific">Actinomadura fibrosa</name>
    <dbReference type="NCBI Taxonomy" id="111802"/>
    <lineage>
        <taxon>Bacteria</taxon>
        <taxon>Bacillati</taxon>
        <taxon>Actinomycetota</taxon>
        <taxon>Actinomycetes</taxon>
        <taxon>Streptosporangiales</taxon>
        <taxon>Thermomonosporaceae</taxon>
        <taxon>Actinomadura</taxon>
    </lineage>
</organism>
<evidence type="ECO:0000313" key="9">
    <source>
        <dbReference type="Proteomes" id="UP001597063"/>
    </source>
</evidence>
<keyword evidence="4 6" id="KW-1133">Transmembrane helix</keyword>
<evidence type="ECO:0000256" key="6">
    <source>
        <dbReference type="SAM" id="Phobius"/>
    </source>
</evidence>
<feature type="transmembrane region" description="Helical" evidence="6">
    <location>
        <begin position="368"/>
        <end position="386"/>
    </location>
</feature>
<dbReference type="RefSeq" id="WP_131756366.1">
    <property type="nucleotide sequence ID" value="NZ_CAACUY010000015.1"/>
</dbReference>
<evidence type="ECO:0000256" key="4">
    <source>
        <dbReference type="ARBA" id="ARBA00022989"/>
    </source>
</evidence>
<feature type="domain" description="Major facilitator superfamily (MFS) profile" evidence="7">
    <location>
        <begin position="1"/>
        <end position="190"/>
    </location>
</feature>
<feature type="transmembrane region" description="Helical" evidence="6">
    <location>
        <begin position="218"/>
        <end position="240"/>
    </location>
</feature>
<dbReference type="PROSITE" id="PS50850">
    <property type="entry name" value="MFS"/>
    <property type="match status" value="1"/>
</dbReference>
<keyword evidence="3 6" id="KW-0812">Transmembrane</keyword>
<feature type="transmembrane region" description="Helical" evidence="6">
    <location>
        <begin position="47"/>
        <end position="66"/>
    </location>
</feature>
<evidence type="ECO:0000259" key="7">
    <source>
        <dbReference type="PROSITE" id="PS50850"/>
    </source>
</evidence>
<dbReference type="InterPro" id="IPR011701">
    <property type="entry name" value="MFS"/>
</dbReference>
<dbReference type="EMBL" id="JBHTGP010000013">
    <property type="protein sequence ID" value="MFD0688020.1"/>
    <property type="molecule type" value="Genomic_DNA"/>
</dbReference>
<dbReference type="Pfam" id="PF07690">
    <property type="entry name" value="MFS_1"/>
    <property type="match status" value="1"/>
</dbReference>
<evidence type="ECO:0000256" key="5">
    <source>
        <dbReference type="ARBA" id="ARBA00023136"/>
    </source>
</evidence>
<comment type="subcellular location">
    <subcellularLocation>
        <location evidence="1">Cell membrane</location>
        <topology evidence="1">Multi-pass membrane protein</topology>
    </subcellularLocation>
</comment>
<keyword evidence="2" id="KW-1003">Cell membrane</keyword>
<sequence>MRGLLRQRDTRLLLAGLTTGMAGDSLMLLVFSIWVKTITGSNGAAGAVALCIAAPCVLAPLGGWLVDRVRRRPFLIGLNVLSALTMVPLLAVDGPQDVWIIYAVAAFYGFALVAGNAALNGLLQELLSDEELGQANGVLQTLRQGLRLVGPVLGAALFTSVGGAAVALVDAATFLASGAALALMRVREARPERLERRAARELSAGLRHLRAQAALRRVAWGGATAWLCIGLLDSVTFALLEHGLHRPPAFAGFLSCAQGAGSVVGGLVAARLIGRCGELGADGLGMLALGTGSALCVAGEVPVVLAGRVLIGVGIAVEAVALATVLQRRTPRALIGRTSTAIETLSTGPQALSLAVGAALIGFADYRVLLAVMAAGMLSSAAYLWMGRALSPPPPRPLRTATPEAPR</sequence>
<feature type="transmembrane region" description="Helical" evidence="6">
    <location>
        <begin position="98"/>
        <end position="123"/>
    </location>
</feature>
<reference evidence="9" key="1">
    <citation type="journal article" date="2019" name="Int. J. Syst. Evol. Microbiol.">
        <title>The Global Catalogue of Microorganisms (GCM) 10K type strain sequencing project: providing services to taxonomists for standard genome sequencing and annotation.</title>
        <authorList>
            <consortium name="The Broad Institute Genomics Platform"/>
            <consortium name="The Broad Institute Genome Sequencing Center for Infectious Disease"/>
            <person name="Wu L."/>
            <person name="Ma J."/>
        </authorList>
    </citation>
    <scope>NUCLEOTIDE SEQUENCE [LARGE SCALE GENOMIC DNA]</scope>
    <source>
        <strain evidence="9">JCM 9371</strain>
    </source>
</reference>
<proteinExistence type="predicted"/>
<feature type="transmembrane region" description="Helical" evidence="6">
    <location>
        <begin position="252"/>
        <end position="272"/>
    </location>
</feature>
<keyword evidence="5 6" id="KW-0472">Membrane</keyword>
<evidence type="ECO:0000313" key="8">
    <source>
        <dbReference type="EMBL" id="MFD0688020.1"/>
    </source>
</evidence>
<dbReference type="Gene3D" id="1.20.1250.20">
    <property type="entry name" value="MFS general substrate transporter like domains"/>
    <property type="match status" value="1"/>
</dbReference>